<dbReference type="AlphaFoldDB" id="A0AAV4PJP6"/>
<keyword evidence="2" id="KW-1185">Reference proteome</keyword>
<protein>
    <submittedName>
        <fullName evidence="1">Uncharacterized protein</fullName>
    </submittedName>
</protein>
<organism evidence="1 2">
    <name type="scientific">Caerostris extrusa</name>
    <name type="common">Bark spider</name>
    <name type="synonym">Caerostris bankana</name>
    <dbReference type="NCBI Taxonomy" id="172846"/>
    <lineage>
        <taxon>Eukaryota</taxon>
        <taxon>Metazoa</taxon>
        <taxon>Ecdysozoa</taxon>
        <taxon>Arthropoda</taxon>
        <taxon>Chelicerata</taxon>
        <taxon>Arachnida</taxon>
        <taxon>Araneae</taxon>
        <taxon>Araneomorphae</taxon>
        <taxon>Entelegynae</taxon>
        <taxon>Araneoidea</taxon>
        <taxon>Araneidae</taxon>
        <taxon>Caerostris</taxon>
    </lineage>
</organism>
<name>A0AAV4PJP6_CAEEX</name>
<sequence length="73" mass="8123">MLSGHTAGIRLIDPHWSIGRARIKGVSVHLGLSKHWLVDSNELLRYSVAAFWAVISSTSALSPSAISRQQWWL</sequence>
<dbReference type="Proteomes" id="UP001054945">
    <property type="component" value="Unassembled WGS sequence"/>
</dbReference>
<comment type="caution">
    <text evidence="1">The sequence shown here is derived from an EMBL/GenBank/DDBJ whole genome shotgun (WGS) entry which is preliminary data.</text>
</comment>
<evidence type="ECO:0000313" key="1">
    <source>
        <dbReference type="EMBL" id="GIX95996.1"/>
    </source>
</evidence>
<dbReference type="EMBL" id="BPLR01004593">
    <property type="protein sequence ID" value="GIX95996.1"/>
    <property type="molecule type" value="Genomic_DNA"/>
</dbReference>
<evidence type="ECO:0000313" key="2">
    <source>
        <dbReference type="Proteomes" id="UP001054945"/>
    </source>
</evidence>
<gene>
    <name evidence="1" type="ORF">CEXT_166221</name>
</gene>
<accession>A0AAV4PJP6</accession>
<proteinExistence type="predicted"/>
<reference evidence="1 2" key="1">
    <citation type="submission" date="2021-06" db="EMBL/GenBank/DDBJ databases">
        <title>Caerostris extrusa draft genome.</title>
        <authorList>
            <person name="Kono N."/>
            <person name="Arakawa K."/>
        </authorList>
    </citation>
    <scope>NUCLEOTIDE SEQUENCE [LARGE SCALE GENOMIC DNA]</scope>
</reference>